<dbReference type="AlphaFoldDB" id="A0A5J4KJW4"/>
<evidence type="ECO:0000259" key="1">
    <source>
        <dbReference type="PROSITE" id="PS50943"/>
    </source>
</evidence>
<evidence type="ECO:0000313" key="3">
    <source>
        <dbReference type="Proteomes" id="UP000326912"/>
    </source>
</evidence>
<dbReference type="InterPro" id="IPR010982">
    <property type="entry name" value="Lambda_DNA-bd_dom_sf"/>
</dbReference>
<proteinExistence type="predicted"/>
<dbReference type="InterPro" id="IPR001387">
    <property type="entry name" value="Cro/C1-type_HTH"/>
</dbReference>
<dbReference type="SUPFAM" id="SSF47413">
    <property type="entry name" value="lambda repressor-like DNA-binding domains"/>
    <property type="match status" value="1"/>
</dbReference>
<dbReference type="GO" id="GO:0003677">
    <property type="term" value="F:DNA binding"/>
    <property type="evidence" value="ECO:0007669"/>
    <property type="project" value="InterPro"/>
</dbReference>
<protein>
    <recommendedName>
        <fullName evidence="1">HTH cro/C1-type domain-containing protein</fullName>
    </recommendedName>
</protein>
<dbReference type="EMBL" id="BKZW01000002">
    <property type="protein sequence ID" value="GER89784.1"/>
    <property type="molecule type" value="Genomic_DNA"/>
</dbReference>
<dbReference type="Pfam" id="PF13560">
    <property type="entry name" value="HTH_31"/>
    <property type="match status" value="1"/>
</dbReference>
<dbReference type="CDD" id="cd00093">
    <property type="entry name" value="HTH_XRE"/>
    <property type="match status" value="1"/>
</dbReference>
<evidence type="ECO:0000313" key="2">
    <source>
        <dbReference type="EMBL" id="GER89784.1"/>
    </source>
</evidence>
<organism evidence="2 3">
    <name type="scientific">Dictyobacter vulcani</name>
    <dbReference type="NCBI Taxonomy" id="2607529"/>
    <lineage>
        <taxon>Bacteria</taxon>
        <taxon>Bacillati</taxon>
        <taxon>Chloroflexota</taxon>
        <taxon>Ktedonobacteria</taxon>
        <taxon>Ktedonobacterales</taxon>
        <taxon>Dictyobacteraceae</taxon>
        <taxon>Dictyobacter</taxon>
    </lineage>
</organism>
<dbReference type="RefSeq" id="WP_151757628.1">
    <property type="nucleotide sequence ID" value="NZ_BKZW01000002.1"/>
</dbReference>
<reference evidence="2 3" key="1">
    <citation type="submission" date="2019-10" db="EMBL/GenBank/DDBJ databases">
        <title>Dictyobacter vulcani sp. nov., within the class Ktedonobacteria, isolated from soil of volcanic Mt. Zao.</title>
        <authorList>
            <person name="Zheng Y."/>
            <person name="Wang C.M."/>
            <person name="Sakai Y."/>
            <person name="Abe K."/>
            <person name="Yokota A."/>
            <person name="Yabe S."/>
        </authorList>
    </citation>
    <scope>NUCLEOTIDE SEQUENCE [LARGE SCALE GENOMIC DNA]</scope>
    <source>
        <strain evidence="2 3">W12</strain>
    </source>
</reference>
<sequence length="277" mass="31433">MRGRKEEALTSRSSPENELGTVIRAWRHVRGLSVTDLAVAAGFGKNGRGYISRIEHGQIRHLGEERLLRLANALHLQRTDLLLHRMPEMHEKVPMDDLDAAILGGKILLKTCTEQSFDWARLQLLLARLYCERADTLCSTTAAKHTALIEAHQCIERALQVFTAHTARKSFEEATQLGREIDKLLYASIIESCLSFIQRCPPQSLDCARFHMLHAQWYRKRATSLPGFTPQAALIEAQQCLETAIAIFTQKQAQNHLQKARQLHQEIMLAIQQVDLQ</sequence>
<dbReference type="SMART" id="SM00530">
    <property type="entry name" value="HTH_XRE"/>
    <property type="match status" value="1"/>
</dbReference>
<accession>A0A5J4KJW4</accession>
<feature type="domain" description="HTH cro/C1-type" evidence="1">
    <location>
        <begin position="23"/>
        <end position="82"/>
    </location>
</feature>
<dbReference type="PROSITE" id="PS50943">
    <property type="entry name" value="HTH_CROC1"/>
    <property type="match status" value="1"/>
</dbReference>
<dbReference type="Gene3D" id="1.10.260.40">
    <property type="entry name" value="lambda repressor-like DNA-binding domains"/>
    <property type="match status" value="1"/>
</dbReference>
<comment type="caution">
    <text evidence="2">The sequence shown here is derived from an EMBL/GenBank/DDBJ whole genome shotgun (WGS) entry which is preliminary data.</text>
</comment>
<keyword evidence="3" id="KW-1185">Reference proteome</keyword>
<dbReference type="Proteomes" id="UP000326912">
    <property type="component" value="Unassembled WGS sequence"/>
</dbReference>
<gene>
    <name evidence="2" type="ORF">KDW_39460</name>
</gene>
<name>A0A5J4KJW4_9CHLR</name>